<keyword evidence="1" id="KW-0349">Heme</keyword>
<feature type="domain" description="Cytochrome c" evidence="4">
    <location>
        <begin position="37"/>
        <end position="132"/>
    </location>
</feature>
<evidence type="ECO:0000313" key="5">
    <source>
        <dbReference type="EMBL" id="SVA74570.1"/>
    </source>
</evidence>
<dbReference type="EMBL" id="UINC01017871">
    <property type="protein sequence ID" value="SVA74570.1"/>
    <property type="molecule type" value="Genomic_DNA"/>
</dbReference>
<evidence type="ECO:0000256" key="2">
    <source>
        <dbReference type="ARBA" id="ARBA00022723"/>
    </source>
</evidence>
<dbReference type="GO" id="GO:0020037">
    <property type="term" value="F:heme binding"/>
    <property type="evidence" value="ECO:0007669"/>
    <property type="project" value="InterPro"/>
</dbReference>
<dbReference type="AlphaFoldDB" id="A0A381YCH0"/>
<protein>
    <recommendedName>
        <fullName evidence="4">Cytochrome c domain-containing protein</fullName>
    </recommendedName>
</protein>
<keyword evidence="3" id="KW-0408">Iron</keyword>
<name>A0A381YCH0_9ZZZZ</name>
<dbReference type="GO" id="GO:0046872">
    <property type="term" value="F:metal ion binding"/>
    <property type="evidence" value="ECO:0007669"/>
    <property type="project" value="UniProtKB-KW"/>
</dbReference>
<dbReference type="InterPro" id="IPR009056">
    <property type="entry name" value="Cyt_c-like_dom"/>
</dbReference>
<evidence type="ECO:0000259" key="4">
    <source>
        <dbReference type="PROSITE" id="PS51007"/>
    </source>
</evidence>
<evidence type="ECO:0000256" key="1">
    <source>
        <dbReference type="ARBA" id="ARBA00022617"/>
    </source>
</evidence>
<dbReference type="SUPFAM" id="SSF46626">
    <property type="entry name" value="Cytochrome c"/>
    <property type="match status" value="1"/>
</dbReference>
<evidence type="ECO:0000256" key="3">
    <source>
        <dbReference type="ARBA" id="ARBA00023004"/>
    </source>
</evidence>
<dbReference type="Gene3D" id="1.10.760.10">
    <property type="entry name" value="Cytochrome c-like domain"/>
    <property type="match status" value="1"/>
</dbReference>
<organism evidence="5">
    <name type="scientific">marine metagenome</name>
    <dbReference type="NCBI Taxonomy" id="408172"/>
    <lineage>
        <taxon>unclassified sequences</taxon>
        <taxon>metagenomes</taxon>
        <taxon>ecological metagenomes</taxon>
    </lineage>
</organism>
<proteinExistence type="predicted"/>
<dbReference type="GO" id="GO:0009055">
    <property type="term" value="F:electron transfer activity"/>
    <property type="evidence" value="ECO:0007669"/>
    <property type="project" value="InterPro"/>
</dbReference>
<reference evidence="5" key="1">
    <citation type="submission" date="2018-05" db="EMBL/GenBank/DDBJ databases">
        <authorList>
            <person name="Lanie J.A."/>
            <person name="Ng W.-L."/>
            <person name="Kazmierczak K.M."/>
            <person name="Andrzejewski T.M."/>
            <person name="Davidsen T.M."/>
            <person name="Wayne K.J."/>
            <person name="Tettelin H."/>
            <person name="Glass J.I."/>
            <person name="Rusch D."/>
            <person name="Podicherti R."/>
            <person name="Tsui H.-C.T."/>
            <person name="Winkler M.E."/>
        </authorList>
    </citation>
    <scope>NUCLEOTIDE SEQUENCE</scope>
</reference>
<accession>A0A381YCH0</accession>
<keyword evidence="2" id="KW-0479">Metal-binding</keyword>
<dbReference type="PROSITE" id="PS51007">
    <property type="entry name" value="CYTC"/>
    <property type="match status" value="1"/>
</dbReference>
<gene>
    <name evidence="5" type="ORF">METZ01_LOCUS127424</name>
</gene>
<dbReference type="Pfam" id="PF13442">
    <property type="entry name" value="Cytochrome_CBB3"/>
    <property type="match status" value="1"/>
</dbReference>
<dbReference type="InterPro" id="IPR036909">
    <property type="entry name" value="Cyt_c-like_dom_sf"/>
</dbReference>
<sequence>MTYQKILVIITLFVTFAVLPAESQDQQSIQGGIYSAAQANQGSKLFASVCTECHQEDEFSSAGYLDSWTGAPVAEFLDLIQMTMPEDNPGSLRSAEYAAILAYFFELNGIPMGDTEMDSDISALENIVIEGPYVEGGR</sequence>